<name>A0A8S5T9S2_9CAUD</name>
<organism evidence="4">
    <name type="scientific">Podoviridae sp. ctU557</name>
    <dbReference type="NCBI Taxonomy" id="2827736"/>
    <lineage>
        <taxon>Viruses</taxon>
        <taxon>Duplodnaviria</taxon>
        <taxon>Heunggongvirae</taxon>
        <taxon>Uroviricota</taxon>
        <taxon>Caudoviricetes</taxon>
    </lineage>
</organism>
<sequence>MIEAVKLDIAAVITAISLVITAAATFIVAFRDKKTDMDSVDKAVSVTKIHETDKKVEILIQQVDFLFDEISKLRTEKDDLESQIARLTEDLNREREDHSKTKARLDALLAELDEKNKKIAVLEHELSKIKEN</sequence>
<feature type="coiled-coil region" evidence="2">
    <location>
        <begin position="56"/>
        <end position="132"/>
    </location>
</feature>
<evidence type="ECO:0000256" key="2">
    <source>
        <dbReference type="SAM" id="Coils"/>
    </source>
</evidence>
<dbReference type="Gene3D" id="1.10.287.1490">
    <property type="match status" value="1"/>
</dbReference>
<dbReference type="Pfam" id="PF06005">
    <property type="entry name" value="ZapB"/>
    <property type="match status" value="1"/>
</dbReference>
<evidence type="ECO:0000256" key="3">
    <source>
        <dbReference type="SAM" id="Phobius"/>
    </source>
</evidence>
<keyword evidence="4" id="KW-0132">Cell division</keyword>
<proteinExistence type="predicted"/>
<keyword evidence="3" id="KW-0812">Transmembrane</keyword>
<reference evidence="4" key="1">
    <citation type="journal article" date="2021" name="Proc. Natl. Acad. Sci. U.S.A.">
        <title>A Catalog of Tens of Thousands of Viruses from Human Metagenomes Reveals Hidden Associations with Chronic Diseases.</title>
        <authorList>
            <person name="Tisza M.J."/>
            <person name="Buck C.B."/>
        </authorList>
    </citation>
    <scope>NUCLEOTIDE SEQUENCE</scope>
    <source>
        <strain evidence="4">CtU557</strain>
    </source>
</reference>
<evidence type="ECO:0000256" key="1">
    <source>
        <dbReference type="ARBA" id="ARBA00023054"/>
    </source>
</evidence>
<protein>
    <submittedName>
        <fullName evidence="4">Cell division protein</fullName>
    </submittedName>
</protein>
<keyword evidence="1 2" id="KW-0175">Coiled coil</keyword>
<dbReference type="InterPro" id="IPR009252">
    <property type="entry name" value="Cell_div_ZapB"/>
</dbReference>
<keyword evidence="3" id="KW-0472">Membrane</keyword>
<accession>A0A8S5T9S2</accession>
<dbReference type="GO" id="GO:0043093">
    <property type="term" value="P:FtsZ-dependent cytokinesis"/>
    <property type="evidence" value="ECO:0007669"/>
    <property type="project" value="InterPro"/>
</dbReference>
<evidence type="ECO:0000313" key="4">
    <source>
        <dbReference type="EMBL" id="DAF59506.1"/>
    </source>
</evidence>
<feature type="transmembrane region" description="Helical" evidence="3">
    <location>
        <begin position="12"/>
        <end position="30"/>
    </location>
</feature>
<keyword evidence="3" id="KW-1133">Transmembrane helix</keyword>
<dbReference type="EMBL" id="BK032771">
    <property type="protein sequence ID" value="DAF59506.1"/>
    <property type="molecule type" value="Genomic_DNA"/>
</dbReference>
<keyword evidence="4" id="KW-0131">Cell cycle</keyword>